<dbReference type="InterPro" id="IPR011701">
    <property type="entry name" value="MFS"/>
</dbReference>
<evidence type="ECO:0000256" key="6">
    <source>
        <dbReference type="ARBA" id="ARBA00023136"/>
    </source>
</evidence>
<dbReference type="PROSITE" id="PS50850">
    <property type="entry name" value="MFS"/>
    <property type="match status" value="1"/>
</dbReference>
<dbReference type="InterPro" id="IPR036259">
    <property type="entry name" value="MFS_trans_sf"/>
</dbReference>
<dbReference type="PRINTS" id="PR01036">
    <property type="entry name" value="TCRTETB"/>
</dbReference>
<comment type="subcellular location">
    <subcellularLocation>
        <location evidence="1">Cell membrane</location>
        <topology evidence="1">Multi-pass membrane protein</topology>
    </subcellularLocation>
</comment>
<dbReference type="RefSeq" id="WP_041048615.1">
    <property type="nucleotide sequence ID" value="NZ_JXAK01000028.1"/>
</dbReference>
<feature type="transmembrane region" description="Helical" evidence="7">
    <location>
        <begin position="263"/>
        <end position="289"/>
    </location>
</feature>
<dbReference type="Proteomes" id="UP000031967">
    <property type="component" value="Unassembled WGS sequence"/>
</dbReference>
<dbReference type="Pfam" id="PF07690">
    <property type="entry name" value="MFS_1"/>
    <property type="match status" value="2"/>
</dbReference>
<protein>
    <submittedName>
        <fullName evidence="9">Major facilitator transporter</fullName>
    </submittedName>
</protein>
<name>A0ABR5AGF0_9BACL</name>
<dbReference type="Gene3D" id="1.20.1720.10">
    <property type="entry name" value="Multidrug resistance protein D"/>
    <property type="match status" value="1"/>
</dbReference>
<dbReference type="Gene3D" id="1.20.1250.20">
    <property type="entry name" value="MFS general substrate transporter like domains"/>
    <property type="match status" value="1"/>
</dbReference>
<evidence type="ECO:0000313" key="9">
    <source>
        <dbReference type="EMBL" id="KIL39967.1"/>
    </source>
</evidence>
<feature type="transmembrane region" description="Helical" evidence="7">
    <location>
        <begin position="76"/>
        <end position="98"/>
    </location>
</feature>
<keyword evidence="10" id="KW-1185">Reference proteome</keyword>
<evidence type="ECO:0000313" key="10">
    <source>
        <dbReference type="Proteomes" id="UP000031967"/>
    </source>
</evidence>
<feature type="transmembrane region" description="Helical" evidence="7">
    <location>
        <begin position="396"/>
        <end position="413"/>
    </location>
</feature>
<reference evidence="9 10" key="1">
    <citation type="submission" date="2014-12" db="EMBL/GenBank/DDBJ databases">
        <title>Draft genome sequence of Paenibacillus kamchatkensis strain B-2647.</title>
        <authorList>
            <person name="Karlyshev A.V."/>
            <person name="Kudryashova E.B."/>
        </authorList>
    </citation>
    <scope>NUCLEOTIDE SEQUENCE [LARGE SCALE GENOMIC DNA]</scope>
    <source>
        <strain evidence="9 10">VKM B-2647</strain>
    </source>
</reference>
<keyword evidence="2" id="KW-0813">Transport</keyword>
<evidence type="ECO:0000256" key="4">
    <source>
        <dbReference type="ARBA" id="ARBA00022692"/>
    </source>
</evidence>
<keyword evidence="5 7" id="KW-1133">Transmembrane helix</keyword>
<proteinExistence type="predicted"/>
<dbReference type="CDD" id="cd17502">
    <property type="entry name" value="MFS_Azr1_MDR_like"/>
    <property type="match status" value="1"/>
</dbReference>
<feature type="transmembrane region" description="Helical" evidence="7">
    <location>
        <begin position="301"/>
        <end position="323"/>
    </location>
</feature>
<feature type="transmembrane region" description="Helical" evidence="7">
    <location>
        <begin position="220"/>
        <end position="243"/>
    </location>
</feature>
<feature type="transmembrane region" description="Helical" evidence="7">
    <location>
        <begin position="104"/>
        <end position="126"/>
    </location>
</feature>
<comment type="caution">
    <text evidence="9">The sequence shown here is derived from an EMBL/GenBank/DDBJ whole genome shotgun (WGS) entry which is preliminary data.</text>
</comment>
<keyword evidence="6 7" id="KW-0472">Membrane</keyword>
<sequence length="516" mass="55089">MDQQKSRLGLIITGLLLGIFAAAIDNTIVATAMGTIVANLGGLDKFVWVTSAYLVTEMAAMPIFGKLSDMYGRKRFFVLGVFLFLLGSILCGTAHTIVELSIYRAIQGIGGGALMPVAFTIMFDVVPPEKRGGMGGMFGAVFGASSLLGPLFGAYITDHIQWRWIFYINLPIGLIALALILFSYHESAKHFKQRIDWWGAATLVASIVCLMFGLELGGQQYAWGSSVIIGLFAAAAVFMAVFLYAETKAEEPIISYAMFRKRLFAASTITSLFYGAGFITFSMFIPIYVQGVTGGSATNSGLILLPMTLSSVVASQVGGILTAKTSYRNIMLFSALVFALGTFLLGTITPGTSKWLLTVYMIIAGFGVGFSYSVLGMAGMHSFDMRQRGSANSTLAFVRSLGMTVGLTVFGIVQRNVLTGKLSGAFGGAGGTAPETFGNARELLTPEKRAAIPKEMMDKIVDFLSSSISTMFVWALVLPVLAFVAILFMGNARMIVPARGEKNGLGQTKAELSGGQ</sequence>
<dbReference type="EMBL" id="JXAK01000028">
    <property type="protein sequence ID" value="KIL39967.1"/>
    <property type="molecule type" value="Genomic_DNA"/>
</dbReference>
<gene>
    <name evidence="9" type="ORF">SD70_16385</name>
</gene>
<dbReference type="NCBIfam" id="TIGR00711">
    <property type="entry name" value="efflux_EmrB"/>
    <property type="match status" value="1"/>
</dbReference>
<dbReference type="SUPFAM" id="SSF103473">
    <property type="entry name" value="MFS general substrate transporter"/>
    <property type="match status" value="1"/>
</dbReference>
<dbReference type="PANTHER" id="PTHR23501:SF170">
    <property type="entry name" value="MULTIDRUG RESISTANCE PROTEIN 3"/>
    <property type="match status" value="1"/>
</dbReference>
<accession>A0ABR5AGF0</accession>
<evidence type="ECO:0000256" key="2">
    <source>
        <dbReference type="ARBA" id="ARBA00022448"/>
    </source>
</evidence>
<feature type="transmembrane region" description="Helical" evidence="7">
    <location>
        <begin position="355"/>
        <end position="375"/>
    </location>
</feature>
<organism evidence="9 10">
    <name type="scientific">Gordoniibacillus kamchatkensis</name>
    <dbReference type="NCBI Taxonomy" id="1590651"/>
    <lineage>
        <taxon>Bacteria</taxon>
        <taxon>Bacillati</taxon>
        <taxon>Bacillota</taxon>
        <taxon>Bacilli</taxon>
        <taxon>Bacillales</taxon>
        <taxon>Paenibacillaceae</taxon>
        <taxon>Gordoniibacillus</taxon>
    </lineage>
</organism>
<feature type="transmembrane region" description="Helical" evidence="7">
    <location>
        <begin position="471"/>
        <end position="489"/>
    </location>
</feature>
<feature type="domain" description="Major facilitator superfamily (MFS) profile" evidence="8">
    <location>
        <begin position="11"/>
        <end position="493"/>
    </location>
</feature>
<evidence type="ECO:0000256" key="7">
    <source>
        <dbReference type="SAM" id="Phobius"/>
    </source>
</evidence>
<feature type="transmembrane region" description="Helical" evidence="7">
    <location>
        <begin position="195"/>
        <end position="214"/>
    </location>
</feature>
<feature type="transmembrane region" description="Helical" evidence="7">
    <location>
        <begin position="330"/>
        <end position="349"/>
    </location>
</feature>
<keyword evidence="4 7" id="KW-0812">Transmembrane</keyword>
<feature type="transmembrane region" description="Helical" evidence="7">
    <location>
        <begin position="162"/>
        <end position="183"/>
    </location>
</feature>
<feature type="transmembrane region" description="Helical" evidence="7">
    <location>
        <begin position="138"/>
        <end position="156"/>
    </location>
</feature>
<evidence type="ECO:0000256" key="5">
    <source>
        <dbReference type="ARBA" id="ARBA00022989"/>
    </source>
</evidence>
<keyword evidence="3" id="KW-1003">Cell membrane</keyword>
<dbReference type="InterPro" id="IPR004638">
    <property type="entry name" value="EmrB-like"/>
</dbReference>
<evidence type="ECO:0000259" key="8">
    <source>
        <dbReference type="PROSITE" id="PS50850"/>
    </source>
</evidence>
<feature type="transmembrane region" description="Helical" evidence="7">
    <location>
        <begin position="47"/>
        <end position="64"/>
    </location>
</feature>
<evidence type="ECO:0000256" key="3">
    <source>
        <dbReference type="ARBA" id="ARBA00022475"/>
    </source>
</evidence>
<dbReference type="PANTHER" id="PTHR23501">
    <property type="entry name" value="MAJOR FACILITATOR SUPERFAMILY"/>
    <property type="match status" value="1"/>
</dbReference>
<evidence type="ECO:0000256" key="1">
    <source>
        <dbReference type="ARBA" id="ARBA00004651"/>
    </source>
</evidence>
<dbReference type="InterPro" id="IPR020846">
    <property type="entry name" value="MFS_dom"/>
</dbReference>